<gene>
    <name evidence="1" type="ORF">L3Q82_002109</name>
</gene>
<accession>A0ACB8W1M6</accession>
<dbReference type="EMBL" id="CM041545">
    <property type="protein sequence ID" value="KAI3361766.1"/>
    <property type="molecule type" value="Genomic_DNA"/>
</dbReference>
<organism evidence="1 2">
    <name type="scientific">Scortum barcoo</name>
    <name type="common">barcoo grunter</name>
    <dbReference type="NCBI Taxonomy" id="214431"/>
    <lineage>
        <taxon>Eukaryota</taxon>
        <taxon>Metazoa</taxon>
        <taxon>Chordata</taxon>
        <taxon>Craniata</taxon>
        <taxon>Vertebrata</taxon>
        <taxon>Euteleostomi</taxon>
        <taxon>Actinopterygii</taxon>
        <taxon>Neopterygii</taxon>
        <taxon>Teleostei</taxon>
        <taxon>Neoteleostei</taxon>
        <taxon>Acanthomorphata</taxon>
        <taxon>Eupercaria</taxon>
        <taxon>Centrarchiformes</taxon>
        <taxon>Terapontoidei</taxon>
        <taxon>Terapontidae</taxon>
        <taxon>Scortum</taxon>
    </lineage>
</organism>
<keyword evidence="2" id="KW-1185">Reference proteome</keyword>
<dbReference type="Proteomes" id="UP000831701">
    <property type="component" value="Chromosome 15"/>
</dbReference>
<proteinExistence type="predicted"/>
<protein>
    <submittedName>
        <fullName evidence="1">Uncharacterized protein</fullName>
    </submittedName>
</protein>
<evidence type="ECO:0000313" key="1">
    <source>
        <dbReference type="EMBL" id="KAI3361766.1"/>
    </source>
</evidence>
<sequence length="674" mass="76168">MELGKSACKISPYHMTDIMSNHNQVHFQRLRLCGAMMKGVLEVVLLLLLLFFTLHVRGTRYSLPGKPTRTRCRSPEKETFTCWWDPGSDGGLPTTHALYYRKENSDTLYECPDYHTAGDNSCFFNKNDTSIWVNYNITVVATNALGSTFSDPVDIDVMNIVKPNSPEMLKVTVMEDNGWPFLRASWEPPHKADTRSGWITLIYEIRVKLEGENDWEVHLAGQQKIFNIFSLRSGGTYLVQVRCKTFHGFWSEWSSTSNIKVPDYFHREKSVWVLITVFSAFIFLVLAWLLHMSSHSLKHCILPPVPGPKIKGFDKQLLKNGKSEEVFNALVVSDFPPTNLSNYEDLLVEYLEVYIPEGQELMLEESKDLHDGFLKSESTSDSDSGRGSCDSHTMLLDKCGDSKEEKQLTEQESGCMGTEAQRHQRGWEEGALTFAHENMVSPDMSSGRVKTWPSVFSPLPQYSSSPLDQRSSLEMSKQHYLSDSLFPPGSMPSYLTQPSHSTKEALGPNYWEFSLSNKQPHLLHPQAQTRQPLQSYSDINISSIGRKQAPAGPQSPAPQPTEYVEVQRVNKEDMVLLQPVTLGHPETPHREEYSKVKGVNSDNLLLLQRQVREEDRCTCEDPETDGARENCHTSSICAQKPTVCFHTAMPAQDEKVLVGNGYVDTATVFSLPTH</sequence>
<name>A0ACB8W1M6_9TELE</name>
<reference evidence="1" key="1">
    <citation type="submission" date="2022-04" db="EMBL/GenBank/DDBJ databases">
        <title>Jade perch genome.</title>
        <authorList>
            <person name="Chao B."/>
        </authorList>
    </citation>
    <scope>NUCLEOTIDE SEQUENCE</scope>
    <source>
        <strain evidence="1">CB-2022</strain>
    </source>
</reference>
<comment type="caution">
    <text evidence="1">The sequence shown here is derived from an EMBL/GenBank/DDBJ whole genome shotgun (WGS) entry which is preliminary data.</text>
</comment>
<evidence type="ECO:0000313" key="2">
    <source>
        <dbReference type="Proteomes" id="UP000831701"/>
    </source>
</evidence>